<accession>A0A0B7G1K7</accession>
<proteinExistence type="predicted"/>
<dbReference type="AlphaFoldDB" id="A0A0B7G1K7"/>
<organism evidence="1 2">
    <name type="scientific">Thanatephorus cucumeris (strain AG1-IB / isolate 7/3/14)</name>
    <name type="common">Lettuce bottom rot fungus</name>
    <name type="synonym">Rhizoctonia solani</name>
    <dbReference type="NCBI Taxonomy" id="1108050"/>
    <lineage>
        <taxon>Eukaryota</taxon>
        <taxon>Fungi</taxon>
        <taxon>Dikarya</taxon>
        <taxon>Basidiomycota</taxon>
        <taxon>Agaricomycotina</taxon>
        <taxon>Agaricomycetes</taxon>
        <taxon>Cantharellales</taxon>
        <taxon>Ceratobasidiaceae</taxon>
        <taxon>Rhizoctonia</taxon>
        <taxon>Rhizoctonia solani AG-1</taxon>
    </lineage>
</organism>
<protein>
    <submittedName>
        <fullName evidence="1">Uncharacterized protein</fullName>
    </submittedName>
</protein>
<keyword evidence="2" id="KW-1185">Reference proteome</keyword>
<dbReference type="Proteomes" id="UP000059188">
    <property type="component" value="Unassembled WGS sequence"/>
</dbReference>
<gene>
    <name evidence="1" type="ORF">RSOLAG1IB_10621</name>
</gene>
<dbReference type="EMBL" id="LN679175">
    <property type="protein sequence ID" value="CEL62974.1"/>
    <property type="molecule type" value="Genomic_DNA"/>
</dbReference>
<reference evidence="1 2" key="1">
    <citation type="submission" date="2014-11" db="EMBL/GenBank/DDBJ databases">
        <authorList>
            <person name="Wibberg Daniel"/>
        </authorList>
    </citation>
    <scope>NUCLEOTIDE SEQUENCE [LARGE SCALE GENOMIC DNA]</scope>
    <source>
        <strain evidence="1">Rhizoctonia solani AG1-IB 7/3/14</strain>
    </source>
</reference>
<evidence type="ECO:0000313" key="1">
    <source>
        <dbReference type="EMBL" id="CEL62974.1"/>
    </source>
</evidence>
<evidence type="ECO:0000313" key="2">
    <source>
        <dbReference type="Proteomes" id="UP000059188"/>
    </source>
</evidence>
<name>A0A0B7G1K7_THACB</name>
<sequence length="137" mass="15477">MYVQAIKPSLGDTKRAKVDLLLIRYITITMDMTAPYGENPIPKGLRRLCDKYGIDSEACMQRNKKPGPARSDIWDLGVFVRLAQAVMAALHEDTSRELDESYIGHRPAGYKPQSKWFGLDAVNSLTLYTMSRVIRKA</sequence>